<feature type="region of interest" description="Disordered" evidence="1">
    <location>
        <begin position="1"/>
        <end position="32"/>
    </location>
</feature>
<comment type="caution">
    <text evidence="2">The sequence shown here is derived from an EMBL/GenBank/DDBJ whole genome shotgun (WGS) entry which is preliminary data.</text>
</comment>
<dbReference type="Proteomes" id="UP001159363">
    <property type="component" value="Chromosome 1"/>
</dbReference>
<name>A0ABQ9INB2_9NEOP</name>
<reference evidence="2 3" key="1">
    <citation type="submission" date="2023-02" db="EMBL/GenBank/DDBJ databases">
        <title>LHISI_Scaffold_Assembly.</title>
        <authorList>
            <person name="Stuart O.P."/>
            <person name="Cleave R."/>
            <person name="Magrath M.J.L."/>
            <person name="Mikheyev A.S."/>
        </authorList>
    </citation>
    <scope>NUCLEOTIDE SEQUENCE [LARGE SCALE GENOMIC DNA]</scope>
    <source>
        <strain evidence="2">Daus_M_001</strain>
        <tissue evidence="2">Leg muscle</tissue>
    </source>
</reference>
<evidence type="ECO:0000313" key="3">
    <source>
        <dbReference type="Proteomes" id="UP001159363"/>
    </source>
</evidence>
<keyword evidence="3" id="KW-1185">Reference proteome</keyword>
<feature type="compositionally biased region" description="Polar residues" evidence="1">
    <location>
        <begin position="11"/>
        <end position="32"/>
    </location>
</feature>
<feature type="compositionally biased region" description="Basic and acidic residues" evidence="1">
    <location>
        <begin position="1"/>
        <end position="10"/>
    </location>
</feature>
<organism evidence="2 3">
    <name type="scientific">Dryococelus australis</name>
    <dbReference type="NCBI Taxonomy" id="614101"/>
    <lineage>
        <taxon>Eukaryota</taxon>
        <taxon>Metazoa</taxon>
        <taxon>Ecdysozoa</taxon>
        <taxon>Arthropoda</taxon>
        <taxon>Hexapoda</taxon>
        <taxon>Insecta</taxon>
        <taxon>Pterygota</taxon>
        <taxon>Neoptera</taxon>
        <taxon>Polyneoptera</taxon>
        <taxon>Phasmatodea</taxon>
        <taxon>Verophasmatodea</taxon>
        <taxon>Anareolatae</taxon>
        <taxon>Phasmatidae</taxon>
        <taxon>Eurycanthinae</taxon>
        <taxon>Dryococelus</taxon>
    </lineage>
</organism>
<sequence>MDGQRPRQETRNTNQELANSSNWDGTTADSNTNAERTEMLLIYGKSEGMQESFAGSNNNVTPTVFTQPTPCLQYWRDVKATRGTATKSGRRNGEVLGHSSNEAKVVTVGAQEKSTKPLLRACPGLCPLARKRAELSWSLKPCVCVCVCVWQSRGNVPLGCWDFCALRSRVDRRARPIPTPSRHAQSTDRHGRVEVAKGKVDRQETFIPFPSTHHHSLTNSFPLLFSPLALSLPPPQTARGSQHLSEINPPSTGLPLRLTHMHARTHVPPSPPPPAPLLPFLIRDVPVAARGIRLGWRPASPAERALEKTPQPRAELMWTRPGHAACLDSDQAYIPNDTEESSDVATKSLITVYAKPPTPIPLCPAPLFARVVERCI</sequence>
<proteinExistence type="predicted"/>
<protein>
    <submittedName>
        <fullName evidence="2">Uncharacterized protein</fullName>
    </submittedName>
</protein>
<gene>
    <name evidence="2" type="ORF">PR048_003527</name>
</gene>
<dbReference type="EMBL" id="JARBHB010000001">
    <property type="protein sequence ID" value="KAJ8898167.1"/>
    <property type="molecule type" value="Genomic_DNA"/>
</dbReference>
<evidence type="ECO:0000313" key="2">
    <source>
        <dbReference type="EMBL" id="KAJ8898167.1"/>
    </source>
</evidence>
<accession>A0ABQ9INB2</accession>
<evidence type="ECO:0000256" key="1">
    <source>
        <dbReference type="SAM" id="MobiDB-lite"/>
    </source>
</evidence>